<comment type="caution">
    <text evidence="1">The sequence shown here is derived from an EMBL/GenBank/DDBJ whole genome shotgun (WGS) entry which is preliminary data.</text>
</comment>
<dbReference type="AlphaFoldDB" id="A0A024GTX2"/>
<reference evidence="1 2" key="1">
    <citation type="submission" date="2012-05" db="EMBL/GenBank/DDBJ databases">
        <title>Recombination and specialization in a pathogen metapopulation.</title>
        <authorList>
            <person name="Gardiner A."/>
            <person name="Kemen E."/>
            <person name="Schultz-Larsen T."/>
            <person name="MacLean D."/>
            <person name="Van Oosterhout C."/>
            <person name="Jones J.D.G."/>
        </authorList>
    </citation>
    <scope>NUCLEOTIDE SEQUENCE [LARGE SCALE GENOMIC DNA]</scope>
    <source>
        <strain evidence="1 2">Ac Nc2</strain>
    </source>
</reference>
<dbReference type="EMBL" id="CAIX01000378">
    <property type="protein sequence ID" value="CCI50013.1"/>
    <property type="molecule type" value="Genomic_DNA"/>
</dbReference>
<keyword evidence="2" id="KW-1185">Reference proteome</keyword>
<evidence type="ECO:0000313" key="1">
    <source>
        <dbReference type="EMBL" id="CCI50013.1"/>
    </source>
</evidence>
<evidence type="ECO:0000313" key="2">
    <source>
        <dbReference type="Proteomes" id="UP000053237"/>
    </source>
</evidence>
<sequence length="162" mass="18776">MTFTVRLRIARRMTLIPDSLRTYIRTLRCCMDAEAKACQHSQEVRGNEEEGLLEKDPIQNSHSDKWMHLSRKDHKASGCQNMNTALEGFVFFLMLCVKLRSRSIRTTSTFYQSDQAINHVNIRFRNNMIQSIPLGCRICLRRSIDSSTRSITLVVIQQHIGM</sequence>
<gene>
    <name evidence="1" type="ORF">BN9_115170</name>
</gene>
<organism evidence="1 2">
    <name type="scientific">Albugo candida</name>
    <dbReference type="NCBI Taxonomy" id="65357"/>
    <lineage>
        <taxon>Eukaryota</taxon>
        <taxon>Sar</taxon>
        <taxon>Stramenopiles</taxon>
        <taxon>Oomycota</taxon>
        <taxon>Peronosporomycetes</taxon>
        <taxon>Albuginales</taxon>
        <taxon>Albuginaceae</taxon>
        <taxon>Albugo</taxon>
    </lineage>
</organism>
<dbReference type="InParanoid" id="A0A024GTX2"/>
<accession>A0A024GTX2</accession>
<protein>
    <submittedName>
        <fullName evidence="1">Uncharacterized protein</fullName>
    </submittedName>
</protein>
<proteinExistence type="predicted"/>
<dbReference type="Proteomes" id="UP000053237">
    <property type="component" value="Unassembled WGS sequence"/>
</dbReference>
<name>A0A024GTX2_9STRA</name>